<name>A0A3N0XRN5_ANAGA</name>
<gene>
    <name evidence="2" type="ORF">DPX16_20144</name>
</gene>
<protein>
    <submittedName>
        <fullName evidence="2">Uncharacterized protein</fullName>
    </submittedName>
</protein>
<keyword evidence="3" id="KW-1185">Reference proteome</keyword>
<evidence type="ECO:0000313" key="2">
    <source>
        <dbReference type="EMBL" id="ROJ25331.1"/>
    </source>
</evidence>
<feature type="region of interest" description="Disordered" evidence="1">
    <location>
        <begin position="1"/>
        <end position="40"/>
    </location>
</feature>
<comment type="caution">
    <text evidence="2">The sequence shown here is derived from an EMBL/GenBank/DDBJ whole genome shotgun (WGS) entry which is preliminary data.</text>
</comment>
<feature type="compositionally biased region" description="Polar residues" evidence="1">
    <location>
        <begin position="1"/>
        <end position="31"/>
    </location>
</feature>
<accession>A0A3N0XRN5</accession>
<proteinExistence type="predicted"/>
<dbReference type="Proteomes" id="UP000281406">
    <property type="component" value="Unassembled WGS sequence"/>
</dbReference>
<organism evidence="2 3">
    <name type="scientific">Anabarilius grahami</name>
    <name type="common">Kanglang fish</name>
    <name type="synonym">Barilius grahami</name>
    <dbReference type="NCBI Taxonomy" id="495550"/>
    <lineage>
        <taxon>Eukaryota</taxon>
        <taxon>Metazoa</taxon>
        <taxon>Chordata</taxon>
        <taxon>Craniata</taxon>
        <taxon>Vertebrata</taxon>
        <taxon>Euteleostomi</taxon>
        <taxon>Actinopterygii</taxon>
        <taxon>Neopterygii</taxon>
        <taxon>Teleostei</taxon>
        <taxon>Ostariophysi</taxon>
        <taxon>Cypriniformes</taxon>
        <taxon>Xenocyprididae</taxon>
        <taxon>Xenocypridinae</taxon>
        <taxon>Xenocypridinae incertae sedis</taxon>
        <taxon>Anabarilius</taxon>
    </lineage>
</organism>
<evidence type="ECO:0000313" key="3">
    <source>
        <dbReference type="Proteomes" id="UP000281406"/>
    </source>
</evidence>
<dbReference type="EMBL" id="RJVU01063416">
    <property type="protein sequence ID" value="ROJ25331.1"/>
    <property type="molecule type" value="Genomic_DNA"/>
</dbReference>
<dbReference type="AlphaFoldDB" id="A0A3N0XRN5"/>
<reference evidence="2 3" key="1">
    <citation type="submission" date="2018-10" db="EMBL/GenBank/DDBJ databases">
        <title>Genome assembly for a Yunnan-Guizhou Plateau 3E fish, Anabarilius grahami (Regan), and its evolutionary and genetic applications.</title>
        <authorList>
            <person name="Jiang W."/>
        </authorList>
    </citation>
    <scope>NUCLEOTIDE SEQUENCE [LARGE SCALE GENOMIC DNA]</scope>
    <source>
        <strain evidence="2">AG-KIZ</strain>
        <tissue evidence="2">Muscle</tissue>
    </source>
</reference>
<sequence length="227" mass="24998">MQGSASDSTSQGCVFKSRQGQKLSRASQRSQAHFEGTPPKTRAGVLEHECLFTTGIRCVVLVDSLCRTHRSTPCGTLGVRNAPVAKCNTSSDHTVAKRPPTALKRLEIKLRPVGEVGRNSEHLALDYPEIQHFAFLFSYEQQRHGLVDRKGDVYLAGCIVLIVMVKECMNGDFAPTLIPATQSLSLTVSLEGNPLPPCLGQHTQAMCCEQRRLWREGRDGERPGEQI</sequence>
<evidence type="ECO:0000256" key="1">
    <source>
        <dbReference type="SAM" id="MobiDB-lite"/>
    </source>
</evidence>